<evidence type="ECO:0000256" key="2">
    <source>
        <dbReference type="ARBA" id="ARBA00022801"/>
    </source>
</evidence>
<keyword evidence="9" id="KW-1185">Reference proteome</keyword>
<feature type="chain" id="PRO_5012019412" evidence="4">
    <location>
        <begin position="25"/>
        <end position="601"/>
    </location>
</feature>
<evidence type="ECO:0000259" key="6">
    <source>
        <dbReference type="Pfam" id="PF02836"/>
    </source>
</evidence>
<keyword evidence="3" id="KW-0326">Glycosidase</keyword>
<organism evidence="8 9">
    <name type="scientific">Fodinibius salipaludis</name>
    <dbReference type="NCBI Taxonomy" id="2032627"/>
    <lineage>
        <taxon>Bacteria</taxon>
        <taxon>Pseudomonadati</taxon>
        <taxon>Balneolota</taxon>
        <taxon>Balneolia</taxon>
        <taxon>Balneolales</taxon>
        <taxon>Balneolaceae</taxon>
        <taxon>Fodinibius</taxon>
    </lineage>
</organism>
<dbReference type="SUPFAM" id="SSF51445">
    <property type="entry name" value="(Trans)glycosidases"/>
    <property type="match status" value="1"/>
</dbReference>
<dbReference type="InterPro" id="IPR006104">
    <property type="entry name" value="Glyco_hydro_2_N"/>
</dbReference>
<proteinExistence type="inferred from homology"/>
<dbReference type="GO" id="GO:0005975">
    <property type="term" value="P:carbohydrate metabolic process"/>
    <property type="evidence" value="ECO:0007669"/>
    <property type="project" value="InterPro"/>
</dbReference>
<dbReference type="InterPro" id="IPR006103">
    <property type="entry name" value="Glyco_hydro_2_cat"/>
</dbReference>
<dbReference type="PANTHER" id="PTHR42732">
    <property type="entry name" value="BETA-GALACTOSIDASE"/>
    <property type="match status" value="1"/>
</dbReference>
<dbReference type="Gene3D" id="3.20.20.80">
    <property type="entry name" value="Glycosidases"/>
    <property type="match status" value="1"/>
</dbReference>
<dbReference type="SUPFAM" id="SSF49785">
    <property type="entry name" value="Galactose-binding domain-like"/>
    <property type="match status" value="1"/>
</dbReference>
<protein>
    <submittedName>
        <fullName evidence="8">Beta-galactosidase</fullName>
    </submittedName>
</protein>
<feature type="domain" description="Glycosyl hydrolases family 2 sugar binding" evidence="7">
    <location>
        <begin position="89"/>
        <end position="179"/>
    </location>
</feature>
<feature type="domain" description="Glycoside hydrolase family 2 catalytic" evidence="6">
    <location>
        <begin position="356"/>
        <end position="487"/>
    </location>
</feature>
<reference evidence="8 9" key="1">
    <citation type="submission" date="2017-08" db="EMBL/GenBank/DDBJ databases">
        <title>Aliifodinibius alkalisoli sp. nov., isolated from saline alkaline soil.</title>
        <authorList>
            <person name="Liu D."/>
            <person name="Zhang G."/>
        </authorList>
    </citation>
    <scope>NUCLEOTIDE SEQUENCE [LARGE SCALE GENOMIC DNA]</scope>
    <source>
        <strain evidence="8 9">WN023</strain>
    </source>
</reference>
<dbReference type="InterPro" id="IPR051913">
    <property type="entry name" value="GH2_Domain-Containing"/>
</dbReference>
<dbReference type="InterPro" id="IPR013783">
    <property type="entry name" value="Ig-like_fold"/>
</dbReference>
<evidence type="ECO:0000256" key="4">
    <source>
        <dbReference type="SAM" id="SignalP"/>
    </source>
</evidence>
<dbReference type="InterPro" id="IPR008979">
    <property type="entry name" value="Galactose-bd-like_sf"/>
</dbReference>
<keyword evidence="4" id="KW-0732">Signal</keyword>
<evidence type="ECO:0000259" key="7">
    <source>
        <dbReference type="Pfam" id="PF02837"/>
    </source>
</evidence>
<dbReference type="AlphaFoldDB" id="A0A2A2GFC5"/>
<dbReference type="PANTHER" id="PTHR42732:SF2">
    <property type="entry name" value="BETA-MANNOSIDASE"/>
    <property type="match status" value="1"/>
</dbReference>
<comment type="similarity">
    <text evidence="1">Belongs to the glycosyl hydrolase 2 family.</text>
</comment>
<dbReference type="SUPFAM" id="SSF49303">
    <property type="entry name" value="beta-Galactosidase/glucuronidase domain"/>
    <property type="match status" value="1"/>
</dbReference>
<dbReference type="OrthoDB" id="9801077at2"/>
<dbReference type="Gene3D" id="2.60.40.10">
    <property type="entry name" value="Immunoglobulins"/>
    <property type="match status" value="1"/>
</dbReference>
<evidence type="ECO:0000259" key="5">
    <source>
        <dbReference type="Pfam" id="PF00703"/>
    </source>
</evidence>
<dbReference type="Pfam" id="PF02837">
    <property type="entry name" value="Glyco_hydro_2_N"/>
    <property type="match status" value="1"/>
</dbReference>
<dbReference type="Proteomes" id="UP000218831">
    <property type="component" value="Unassembled WGS sequence"/>
</dbReference>
<dbReference type="InterPro" id="IPR017853">
    <property type="entry name" value="GH"/>
</dbReference>
<dbReference type="Pfam" id="PF00703">
    <property type="entry name" value="Glyco_hydro_2"/>
    <property type="match status" value="1"/>
</dbReference>
<evidence type="ECO:0000313" key="9">
    <source>
        <dbReference type="Proteomes" id="UP000218831"/>
    </source>
</evidence>
<dbReference type="EMBL" id="NSKE01000001">
    <property type="protein sequence ID" value="PAU95593.1"/>
    <property type="molecule type" value="Genomic_DNA"/>
</dbReference>
<evidence type="ECO:0000256" key="3">
    <source>
        <dbReference type="ARBA" id="ARBA00023295"/>
    </source>
</evidence>
<dbReference type="InterPro" id="IPR006102">
    <property type="entry name" value="Ig-like_GH2"/>
</dbReference>
<dbReference type="Pfam" id="PF02836">
    <property type="entry name" value="Glyco_hydro_2_C"/>
    <property type="match status" value="1"/>
</dbReference>
<dbReference type="GO" id="GO:0004553">
    <property type="term" value="F:hydrolase activity, hydrolyzing O-glycosyl compounds"/>
    <property type="evidence" value="ECO:0007669"/>
    <property type="project" value="InterPro"/>
</dbReference>
<keyword evidence="2" id="KW-0378">Hydrolase</keyword>
<evidence type="ECO:0000313" key="8">
    <source>
        <dbReference type="EMBL" id="PAU95593.1"/>
    </source>
</evidence>
<feature type="signal peptide" evidence="4">
    <location>
        <begin position="1"/>
        <end position="24"/>
    </location>
</feature>
<evidence type="ECO:0000256" key="1">
    <source>
        <dbReference type="ARBA" id="ARBA00007401"/>
    </source>
</evidence>
<dbReference type="Gene3D" id="2.60.120.260">
    <property type="entry name" value="Galactose-binding domain-like"/>
    <property type="match status" value="1"/>
</dbReference>
<dbReference type="InterPro" id="IPR036156">
    <property type="entry name" value="Beta-gal/glucu_dom_sf"/>
</dbReference>
<name>A0A2A2GFC5_9BACT</name>
<sequence length="601" mass="69338">MIKQLLSKSLFVVLFFALPAIAFSQNGWEAEESPLMTKWADEVSPENALPEYPRPMMEREHWKNLNGLWDFKITGKGNSGEDYDDQILVPYPVESALSGIKETVGAENRVWYKRLFEIDNPHEDGRVLLHFGASDWETDVRINDKYVGKHRGGYDPFTFDITDQVSGSGEQEIEITVWDPTDLGSQPVGKQTHDPHSIWYTAVTGIWQTVWIEYVPESYIKDLKITPDVDNSRVKVEVEGKNLSDDYQIHIKAKEEDKLVGESTGFHKQDFYISLDDPQLWTPDNPFLYDLEVELLGENGNTVDEVSSYFGMRKINIAKADDGHMRLFLNNEPLFHIGPLDQGWWPDGLYTAPTDDALKYDIEATKKLGYNMLRKHVKTEPQRFYYWADKLGVLVWQDMPNGDMRPGEIGKPSKETAKQFKKEYKDMIDTFYNHPSIVMWVPFNEGWGQFQTREIVEWTQEYDPTRLVNNASGWTDRGVGDVIDMHAYPGPDMPETEDNRAAVLGEYGGEALVVKDHLWVQDFSRAPDHYETSQSETQLHETYSQMMQELYDLKDNGLSAAVYTQTTDVESEVNGLMTYDREVIKFNVEELMRLHKKLIEE</sequence>
<gene>
    <name evidence="8" type="ORF">CK503_00570</name>
</gene>
<accession>A0A2A2GFC5</accession>
<feature type="domain" description="Glycoside hydrolase family 2 immunoglobulin-like beta-sandwich" evidence="5">
    <location>
        <begin position="219"/>
        <end position="313"/>
    </location>
</feature>
<comment type="caution">
    <text evidence="8">The sequence shown here is derived from an EMBL/GenBank/DDBJ whole genome shotgun (WGS) entry which is preliminary data.</text>
</comment>